<dbReference type="GO" id="GO:0016877">
    <property type="term" value="F:ligase activity, forming carbon-sulfur bonds"/>
    <property type="evidence" value="ECO:0007669"/>
    <property type="project" value="UniProtKB-ARBA"/>
</dbReference>
<dbReference type="HOGENOM" id="CLU_000022_59_0_11"/>
<name>A0A024JYD2_9MYCO</name>
<evidence type="ECO:0000313" key="4">
    <source>
        <dbReference type="EMBL" id="ORX07100.1"/>
    </source>
</evidence>
<dbReference type="InterPro" id="IPR050237">
    <property type="entry name" value="ATP-dep_AMP-bd_enzyme"/>
</dbReference>
<dbReference type="SUPFAM" id="SSF56801">
    <property type="entry name" value="Acetyl-CoA synthetase-like"/>
    <property type="match status" value="1"/>
</dbReference>
<dbReference type="InterPro" id="IPR045851">
    <property type="entry name" value="AMP-bd_C_sf"/>
</dbReference>
<sequence length="518" mass="55488">MHVTDHLRTAARCWPTRCAFGGDGGDISFSAAFANVNKIARALADDGFTAGTPFSLISPNDSRTIVAMLAGLRAGGAWCNVNLGAPIEVTAEVLRRGGCQTLFFHSSVADKVAFLADHVPSLTRILCVDSADTEHPSVEQWAQGYSADPLELPIPGGTLGCQGVTGGTTGEPKITQASHDFLLMSTLAWATCWHFDDPPVNLAVAPITHAGGMIALAQMQFGGTTICISAPDVAELIRRVEEDRVTTIFLPPTLLYRVLAHPTLPQSDLSSLRYVIVGGAPIAPDRIRDAVHTLGPVIGQAYGQTEAGFPLTWMSPPEVARAVASGDMKHLLSCGRPTFISTQLEAMAADGTILPPGETGEIVLRGPTTMMRYLDDPAATAEVQRHGWHHTGDIGYRDEDGYVYITDRVRDVIISGGFNVFPFEVEQAILELSEVADCAVIGIPSEQWGESVHACIELNAGAQIDEAALIDHCKRRVGSVKAPKTVEFVATLPRSPVGKVLKRELRSPFWANRARSIV</sequence>
<dbReference type="InterPro" id="IPR025110">
    <property type="entry name" value="AMP-bd_C"/>
</dbReference>
<keyword evidence="5" id="KW-1185">Reference proteome</keyword>
<gene>
    <name evidence="4" type="ORF">AWC29_07245</name>
    <name evidence="3" type="ORF">BN973_02953</name>
</gene>
<keyword evidence="3" id="KW-0436">Ligase</keyword>
<evidence type="ECO:0000259" key="2">
    <source>
        <dbReference type="Pfam" id="PF13193"/>
    </source>
</evidence>
<reference evidence="3" key="1">
    <citation type="journal article" date="2014" name="Genome Announc.">
        <title>Draft Genome Sequence of Mycobacterium triplex DSM 44626.</title>
        <authorList>
            <person name="Sassi M."/>
            <person name="Croce O."/>
            <person name="Robert C."/>
            <person name="Raoult D."/>
            <person name="Drancourt M."/>
        </authorList>
    </citation>
    <scope>NUCLEOTIDE SEQUENCE [LARGE SCALE GENOMIC DNA]</scope>
    <source>
        <strain evidence="3">DSM 44626</strain>
    </source>
</reference>
<dbReference type="EMBL" id="LQPY01000008">
    <property type="protein sequence ID" value="ORX07100.1"/>
    <property type="molecule type" value="Genomic_DNA"/>
</dbReference>
<reference evidence="3" key="2">
    <citation type="submission" date="2014-04" db="EMBL/GenBank/DDBJ databases">
        <authorList>
            <person name="Xu Y.W."/>
            <person name="Yang Q."/>
        </authorList>
    </citation>
    <scope>NUCLEOTIDE SEQUENCE</scope>
    <source>
        <strain evidence="3">DSM 44626</strain>
    </source>
</reference>
<evidence type="ECO:0000259" key="1">
    <source>
        <dbReference type="Pfam" id="PF00501"/>
    </source>
</evidence>
<dbReference type="Pfam" id="PF00501">
    <property type="entry name" value="AMP-binding"/>
    <property type="match status" value="1"/>
</dbReference>
<organism evidence="3">
    <name type="scientific">Mycobacterium triplex</name>
    <dbReference type="NCBI Taxonomy" id="47839"/>
    <lineage>
        <taxon>Bacteria</taxon>
        <taxon>Bacillati</taxon>
        <taxon>Actinomycetota</taxon>
        <taxon>Actinomycetes</taxon>
        <taxon>Mycobacteriales</taxon>
        <taxon>Mycobacteriaceae</taxon>
        <taxon>Mycobacterium</taxon>
        <taxon>Mycobacterium simiae complex</taxon>
    </lineage>
</organism>
<dbReference type="Pfam" id="PF13193">
    <property type="entry name" value="AMP-binding_C"/>
    <property type="match status" value="1"/>
</dbReference>
<dbReference type="InterPro" id="IPR042099">
    <property type="entry name" value="ANL_N_sf"/>
</dbReference>
<accession>A0A024JYD2</accession>
<dbReference type="eggNOG" id="COG0318">
    <property type="taxonomic scope" value="Bacteria"/>
</dbReference>
<protein>
    <submittedName>
        <fullName evidence="3">AMP-dependent synthetase/ligase</fullName>
    </submittedName>
</protein>
<dbReference type="STRING" id="47839.BN973_02953"/>
<feature type="domain" description="AMP-binding enzyme C-terminal" evidence="2">
    <location>
        <begin position="424"/>
        <end position="499"/>
    </location>
</feature>
<dbReference type="Gene3D" id="3.30.300.30">
    <property type="match status" value="1"/>
</dbReference>
<reference evidence="4 5" key="3">
    <citation type="submission" date="2016-01" db="EMBL/GenBank/DDBJ databases">
        <title>The new phylogeny of the genus Mycobacterium.</title>
        <authorList>
            <person name="Tarcisio F."/>
            <person name="Conor M."/>
            <person name="Antonella G."/>
            <person name="Elisabetta G."/>
            <person name="Giulia F.S."/>
            <person name="Sara T."/>
            <person name="Anna F."/>
            <person name="Clotilde B."/>
            <person name="Roberto B."/>
            <person name="Veronica D.S."/>
            <person name="Fabio R."/>
            <person name="Monica P."/>
            <person name="Olivier J."/>
            <person name="Enrico T."/>
            <person name="Nicola S."/>
        </authorList>
    </citation>
    <scope>NUCLEOTIDE SEQUENCE [LARGE SCALE GENOMIC DNA]</scope>
    <source>
        <strain evidence="4 5">DSM 44626</strain>
    </source>
</reference>
<dbReference type="Proteomes" id="UP000193710">
    <property type="component" value="Unassembled WGS sequence"/>
</dbReference>
<dbReference type="InterPro" id="IPR000873">
    <property type="entry name" value="AMP-dep_synth/lig_dom"/>
</dbReference>
<dbReference type="Gene3D" id="3.40.50.12780">
    <property type="entry name" value="N-terminal domain of ligase-like"/>
    <property type="match status" value="1"/>
</dbReference>
<feature type="domain" description="AMP-dependent synthetase/ligase" evidence="1">
    <location>
        <begin position="8"/>
        <end position="374"/>
    </location>
</feature>
<evidence type="ECO:0000313" key="3">
    <source>
        <dbReference type="EMBL" id="CDO88584.1"/>
    </source>
</evidence>
<dbReference type="EMBL" id="HG964446">
    <property type="protein sequence ID" value="CDO88584.1"/>
    <property type="molecule type" value="Genomic_DNA"/>
</dbReference>
<dbReference type="AlphaFoldDB" id="A0A024JYD2"/>
<dbReference type="PANTHER" id="PTHR43767:SF7">
    <property type="entry name" value="MEDIUM_LONG-CHAIN-FATTY-ACID--COA LIGASE FADD8"/>
    <property type="match status" value="1"/>
</dbReference>
<dbReference type="PANTHER" id="PTHR43767">
    <property type="entry name" value="LONG-CHAIN-FATTY-ACID--COA LIGASE"/>
    <property type="match status" value="1"/>
</dbReference>
<proteinExistence type="predicted"/>
<evidence type="ECO:0000313" key="5">
    <source>
        <dbReference type="Proteomes" id="UP000193710"/>
    </source>
</evidence>
<dbReference type="Proteomes" id="UP000028880">
    <property type="component" value="Unassembled WGS sequence"/>
</dbReference>